<name>A0A1G7X9L5_9BACT</name>
<evidence type="ECO:0000313" key="1">
    <source>
        <dbReference type="EMBL" id="SDG80848.1"/>
    </source>
</evidence>
<sequence length="184" mass="22099">MTDQEIIQGLIARDNRVTEEFFFQKCRPLFLSVMKLVFNYEVDYDEMVNELYIYLMEDDAVKLRNFQCRSTVYQWLKILSIRFFIKKKGRMIDDKSKETPYDMRSMHCLTTEKASEKGDVERLFTRMNNKRYVLVIQRLILEDWEPEQLAEDMGITTANLYNIKRRAMAQLTRVALNDIKEYGK</sequence>
<organism evidence="1 2">
    <name type="scientific">Prevotella communis</name>
    <dbReference type="NCBI Taxonomy" id="2913614"/>
    <lineage>
        <taxon>Bacteria</taxon>
        <taxon>Pseudomonadati</taxon>
        <taxon>Bacteroidota</taxon>
        <taxon>Bacteroidia</taxon>
        <taxon>Bacteroidales</taxon>
        <taxon>Prevotellaceae</taxon>
        <taxon>Prevotella</taxon>
    </lineage>
</organism>
<dbReference type="AlphaFoldDB" id="A0A1G7X9L5"/>
<keyword evidence="2" id="KW-1185">Reference proteome</keyword>
<dbReference type="EMBL" id="FNCQ01000010">
    <property type="protein sequence ID" value="SDG80848.1"/>
    <property type="molecule type" value="Genomic_DNA"/>
</dbReference>
<gene>
    <name evidence="1" type="ORF">SAMN04487901_11018</name>
</gene>
<dbReference type="Proteomes" id="UP000198779">
    <property type="component" value="Unassembled WGS sequence"/>
</dbReference>
<protein>
    <submittedName>
        <fullName evidence="1">RNA polymerase sigma factor, sigma-70 family</fullName>
    </submittedName>
</protein>
<evidence type="ECO:0000313" key="2">
    <source>
        <dbReference type="Proteomes" id="UP000198779"/>
    </source>
</evidence>
<reference evidence="2" key="1">
    <citation type="submission" date="2016-10" db="EMBL/GenBank/DDBJ databases">
        <authorList>
            <person name="Varghese N."/>
            <person name="Submissions S."/>
        </authorList>
    </citation>
    <scope>NUCLEOTIDE SEQUENCE [LARGE SCALE GENOMIC DNA]</scope>
    <source>
        <strain evidence="2">BP1-148</strain>
    </source>
</reference>
<dbReference type="STRING" id="645274.SAMN04487901_11018"/>
<proteinExistence type="predicted"/>
<accession>A0A1G7X9L5</accession>